<feature type="compositionally biased region" description="Basic residues" evidence="10">
    <location>
        <begin position="1"/>
        <end position="11"/>
    </location>
</feature>
<reference evidence="11" key="1">
    <citation type="submission" date="2017-04" db="EMBL/GenBank/DDBJ databases">
        <title>Population genomics of picophytoplankton unveils novel chromosome hypervariability.</title>
        <authorList>
            <consortium name="DOE Joint Genome Institute"/>
            <person name="Blanc-Mathieu R."/>
            <person name="Krasovec M."/>
            <person name="Hebrard M."/>
            <person name="Yau S."/>
            <person name="Desgranges E."/>
            <person name="Martin J."/>
            <person name="Schackwitz W."/>
            <person name="Kuo A."/>
            <person name="Salin G."/>
            <person name="Donnadieu C."/>
            <person name="Desdevises Y."/>
            <person name="Sanchez-Ferandin S."/>
            <person name="Moreau H."/>
            <person name="Rivals E."/>
            <person name="Grigoriev I.V."/>
            <person name="Grimsley N."/>
            <person name="Eyre-Walker A."/>
            <person name="Piganeau G."/>
        </authorList>
    </citation>
    <scope>NUCLEOTIDE SEQUENCE [LARGE SCALE GENOMIC DNA]</scope>
    <source>
        <strain evidence="11">RCC 1115</strain>
    </source>
</reference>
<feature type="transmembrane region" description="Helical" evidence="9">
    <location>
        <begin position="285"/>
        <end position="304"/>
    </location>
</feature>
<keyword evidence="3" id="KW-1003">Cell membrane</keyword>
<dbReference type="GO" id="GO:0015297">
    <property type="term" value="F:antiporter activity"/>
    <property type="evidence" value="ECO:0007669"/>
    <property type="project" value="InterPro"/>
</dbReference>
<evidence type="ECO:0000256" key="1">
    <source>
        <dbReference type="ARBA" id="ARBA00004651"/>
    </source>
</evidence>
<dbReference type="GO" id="GO:0005886">
    <property type="term" value="C:plasma membrane"/>
    <property type="evidence" value="ECO:0007669"/>
    <property type="project" value="UniProtKB-SubCell"/>
</dbReference>
<dbReference type="InterPro" id="IPR002528">
    <property type="entry name" value="MATE_fam"/>
</dbReference>
<proteinExistence type="inferred from homology"/>
<keyword evidence="5" id="KW-0133">Cell shape</keyword>
<evidence type="ECO:0000256" key="6">
    <source>
        <dbReference type="ARBA" id="ARBA00022984"/>
    </source>
</evidence>
<feature type="transmembrane region" description="Helical" evidence="9">
    <location>
        <begin position="385"/>
        <end position="404"/>
    </location>
</feature>
<dbReference type="Pfam" id="PF03023">
    <property type="entry name" value="MurJ"/>
    <property type="match status" value="1"/>
</dbReference>
<keyword evidence="6" id="KW-0573">Peptidoglycan synthesis</keyword>
<feature type="transmembrane region" description="Helical" evidence="9">
    <location>
        <begin position="425"/>
        <end position="447"/>
    </location>
</feature>
<dbReference type="InterPro" id="IPR004268">
    <property type="entry name" value="MurJ"/>
</dbReference>
<dbReference type="PANTHER" id="PTHR42893:SF9">
    <property type="entry name" value="PROTEIN DETOXIFICATION 46, CHLOROPLASTIC"/>
    <property type="match status" value="1"/>
</dbReference>
<dbReference type="EMBL" id="KZ155790">
    <property type="protein sequence ID" value="OUS45402.1"/>
    <property type="molecule type" value="Genomic_DNA"/>
</dbReference>
<feature type="transmembrane region" description="Helical" evidence="9">
    <location>
        <begin position="354"/>
        <end position="373"/>
    </location>
</feature>
<dbReference type="InterPro" id="IPR044644">
    <property type="entry name" value="DinF-like"/>
</dbReference>
<comment type="caution">
    <text evidence="9">Lacks conserved residue(s) required for the propagation of feature annotation.</text>
</comment>
<feature type="transmembrane region" description="Helical" evidence="9">
    <location>
        <begin position="258"/>
        <end position="279"/>
    </location>
</feature>
<dbReference type="AlphaFoldDB" id="A0A1Y5IE42"/>
<dbReference type="Proteomes" id="UP000195557">
    <property type="component" value="Unassembled WGS sequence"/>
</dbReference>
<evidence type="ECO:0000256" key="7">
    <source>
        <dbReference type="ARBA" id="ARBA00022989"/>
    </source>
</evidence>
<evidence type="ECO:0000313" key="11">
    <source>
        <dbReference type="EMBL" id="OUS45402.1"/>
    </source>
</evidence>
<dbReference type="GO" id="GO:0042910">
    <property type="term" value="F:xenobiotic transmembrane transporter activity"/>
    <property type="evidence" value="ECO:0007669"/>
    <property type="project" value="InterPro"/>
</dbReference>
<keyword evidence="4 9" id="KW-0812">Transmembrane</keyword>
<dbReference type="eggNOG" id="KOG1347">
    <property type="taxonomic scope" value="Eukaryota"/>
</dbReference>
<protein>
    <recommendedName>
        <fullName evidence="9">Protein DETOXIFICATION</fullName>
    </recommendedName>
    <alternativeName>
        <fullName evidence="9">Multidrug and toxic compound extrusion protein</fullName>
    </alternativeName>
</protein>
<feature type="compositionally biased region" description="Basic and acidic residues" evidence="10">
    <location>
        <begin position="12"/>
        <end position="33"/>
    </location>
</feature>
<name>A0A1Y5IE42_OSTTA</name>
<evidence type="ECO:0000256" key="10">
    <source>
        <dbReference type="SAM" id="MobiDB-lite"/>
    </source>
</evidence>
<keyword evidence="8 9" id="KW-0472">Membrane</keyword>
<evidence type="ECO:0000256" key="9">
    <source>
        <dbReference type="RuleBase" id="RU004914"/>
    </source>
</evidence>
<evidence type="ECO:0000256" key="3">
    <source>
        <dbReference type="ARBA" id="ARBA00022475"/>
    </source>
</evidence>
<feature type="transmembrane region" description="Helical" evidence="9">
    <location>
        <begin position="223"/>
        <end position="246"/>
    </location>
</feature>
<feature type="transmembrane region" description="Helical" evidence="9">
    <location>
        <begin position="183"/>
        <end position="203"/>
    </location>
</feature>
<evidence type="ECO:0000256" key="5">
    <source>
        <dbReference type="ARBA" id="ARBA00022960"/>
    </source>
</evidence>
<feature type="transmembrane region" description="Helical" evidence="9">
    <location>
        <begin position="142"/>
        <end position="162"/>
    </location>
</feature>
<feature type="region of interest" description="Disordered" evidence="10">
    <location>
        <begin position="1"/>
        <end position="89"/>
    </location>
</feature>
<keyword evidence="7 9" id="KW-1133">Transmembrane helix</keyword>
<accession>A0A1Y5IE42</accession>
<dbReference type="GO" id="GO:0008360">
    <property type="term" value="P:regulation of cell shape"/>
    <property type="evidence" value="ECO:0007669"/>
    <property type="project" value="UniProtKB-KW"/>
</dbReference>
<sequence length="586" mass="62568">MNVRATHARARARGDGARRKSVERPGARLERVRTSTPRRRSRVHAAANAVERSREDDWDEDASTERSSEANVPETTEDGSVIDAPGETEEAEASVRDLARFTLPTMAIWLCDPLLSLVDTSVVGTFAGTLELAAIAPGSVYAGYPAYLLCTGFAVATTSMVGQDRLTEARLDREDEAERTVSAAVLSASVAAILGGALLVGVMKPALSAYVGATNVALMPYASAYAFIRILALPVGCVNAVVEAAFLAVRDPWTPLKAVTLTTVLNLVLDVSFVAGFGWGVAGAAAATSMSQVITMVLLLQALVRRGSQVDEMKKLLKSRQFRDPRTVKNTGAPALRLPFQKPRPGFYTRLRKISVPVMVVALIKCIFVGWIVRSATAISPEASAANGVLLSVYFFFAVVGEGVSQAAQTFLPAQLGKFKKALQLSFRILIVSMAIGVFNAVLSGLLPTLLPQMFTKNAAVVELMLQAVPFMSLSLLAHTASMASEGCLLAARDGVFMSLSYIPNAALSCITLAVLQAADFGVRSSWIALFQFHCVRLVINAVRLRFGPSPLKRALVLPMRAIELGKSEEPLASIDGSTRTIPNAS</sequence>
<evidence type="ECO:0000256" key="8">
    <source>
        <dbReference type="ARBA" id="ARBA00023136"/>
    </source>
</evidence>
<feature type="transmembrane region" description="Helical" evidence="9">
    <location>
        <begin position="114"/>
        <end position="136"/>
    </location>
</feature>
<organism evidence="11">
    <name type="scientific">Ostreococcus tauri</name>
    <name type="common">Marine green alga</name>
    <dbReference type="NCBI Taxonomy" id="70448"/>
    <lineage>
        <taxon>Eukaryota</taxon>
        <taxon>Viridiplantae</taxon>
        <taxon>Chlorophyta</taxon>
        <taxon>Mamiellophyceae</taxon>
        <taxon>Mamiellales</taxon>
        <taxon>Bathycoccaceae</taxon>
        <taxon>Ostreococcus</taxon>
    </lineage>
</organism>
<dbReference type="Pfam" id="PF01554">
    <property type="entry name" value="MatE"/>
    <property type="match status" value="1"/>
</dbReference>
<comment type="subcellular location">
    <subcellularLocation>
        <location evidence="1">Cell membrane</location>
        <topology evidence="1">Multi-pass membrane protein</topology>
    </subcellularLocation>
</comment>
<comment type="similarity">
    <text evidence="2 9">Belongs to the multi antimicrobial extrusion (MATE) (TC 2.A.66.1) family.</text>
</comment>
<evidence type="ECO:0000256" key="4">
    <source>
        <dbReference type="ARBA" id="ARBA00022692"/>
    </source>
</evidence>
<dbReference type="PANTHER" id="PTHR42893">
    <property type="entry name" value="PROTEIN DETOXIFICATION 44, CHLOROPLASTIC-RELATED"/>
    <property type="match status" value="1"/>
</dbReference>
<gene>
    <name evidence="11" type="ORF">BE221DRAFT_193089</name>
</gene>
<evidence type="ECO:0000256" key="2">
    <source>
        <dbReference type="ARBA" id="ARBA00010199"/>
    </source>
</evidence>